<comment type="caution">
    <text evidence="1">The sequence shown here is derived from an EMBL/GenBank/DDBJ whole genome shotgun (WGS) entry which is preliminary data.</text>
</comment>
<sequence>MPPPHLQNWRSRFVEARKSRLGQTKCNPTHPYKNRKDHVGFRYLNPTYKIGDRDC</sequence>
<dbReference type="EMBL" id="AUZM01000128">
    <property type="protein sequence ID" value="ERT04054.1"/>
    <property type="molecule type" value="Genomic_DNA"/>
</dbReference>
<reference evidence="1 2" key="1">
    <citation type="journal article" date="2013" name="Front. Microbiol.">
        <title>Comparative genomic analyses of the cyanobacterium, Lyngbya aestuarii BL J, a powerful hydrogen producer.</title>
        <authorList>
            <person name="Kothari A."/>
            <person name="Vaughn M."/>
            <person name="Garcia-Pichel F."/>
        </authorList>
    </citation>
    <scope>NUCLEOTIDE SEQUENCE [LARGE SCALE GENOMIC DNA]</scope>
    <source>
        <strain evidence="1 2">BL J</strain>
    </source>
</reference>
<dbReference type="Proteomes" id="UP000017127">
    <property type="component" value="Unassembled WGS sequence"/>
</dbReference>
<protein>
    <submittedName>
        <fullName evidence="1">Uncharacterized protein</fullName>
    </submittedName>
</protein>
<keyword evidence="2" id="KW-1185">Reference proteome</keyword>
<proteinExistence type="predicted"/>
<dbReference type="AlphaFoldDB" id="U7Q899"/>
<gene>
    <name evidence="1" type="ORF">M595_5997</name>
</gene>
<accession>U7Q899</accession>
<name>U7Q899_9CYAN</name>
<evidence type="ECO:0000313" key="1">
    <source>
        <dbReference type="EMBL" id="ERT04054.1"/>
    </source>
</evidence>
<organism evidence="1 2">
    <name type="scientific">Lyngbya aestuarii BL J</name>
    <dbReference type="NCBI Taxonomy" id="1348334"/>
    <lineage>
        <taxon>Bacteria</taxon>
        <taxon>Bacillati</taxon>
        <taxon>Cyanobacteriota</taxon>
        <taxon>Cyanophyceae</taxon>
        <taxon>Oscillatoriophycideae</taxon>
        <taxon>Oscillatoriales</taxon>
        <taxon>Microcoleaceae</taxon>
        <taxon>Lyngbya</taxon>
    </lineage>
</organism>
<evidence type="ECO:0000313" key="2">
    <source>
        <dbReference type="Proteomes" id="UP000017127"/>
    </source>
</evidence>